<dbReference type="PANTHER" id="PTHR47466:SF1">
    <property type="entry name" value="METALLOPROTEASE MEP1 (AFU_ORTHOLOGUE AFUA_1G07730)-RELATED"/>
    <property type="match status" value="1"/>
</dbReference>
<feature type="domain" description="Peptidase M43 pregnancy-associated plasma-A" evidence="10">
    <location>
        <begin position="344"/>
        <end position="430"/>
    </location>
</feature>
<dbReference type="InterPro" id="IPR008754">
    <property type="entry name" value="Peptidase_M43"/>
</dbReference>
<name>A0A9Q8SSA1_9PEZI</name>
<keyword evidence="8 11" id="KW-0482">Metalloprotease</keyword>
<keyword evidence="12" id="KW-1185">Reference proteome</keyword>
<proteinExistence type="inferred from homology"/>
<evidence type="ECO:0000313" key="12">
    <source>
        <dbReference type="Proteomes" id="UP000830671"/>
    </source>
</evidence>
<dbReference type="SUPFAM" id="SSF55486">
    <property type="entry name" value="Metalloproteases ('zincins'), catalytic domain"/>
    <property type="match status" value="1"/>
</dbReference>
<dbReference type="EMBL" id="CP019476">
    <property type="protein sequence ID" value="UQC81911.1"/>
    <property type="molecule type" value="Genomic_DNA"/>
</dbReference>
<dbReference type="InterPro" id="IPR024079">
    <property type="entry name" value="MetalloPept_cat_dom_sf"/>
</dbReference>
<evidence type="ECO:0000313" key="11">
    <source>
        <dbReference type="EMBL" id="UQC81911.1"/>
    </source>
</evidence>
<accession>A0A9Q8SSA1</accession>
<dbReference type="CDD" id="cd04275">
    <property type="entry name" value="ZnMc_pappalysin_like"/>
    <property type="match status" value="1"/>
</dbReference>
<dbReference type="AlphaFoldDB" id="A0A9Q8SSA1"/>
<dbReference type="GeneID" id="73341402"/>
<dbReference type="Proteomes" id="UP000830671">
    <property type="component" value="Chromosome 4"/>
</dbReference>
<reference evidence="11" key="1">
    <citation type="journal article" date="2021" name="Mol. Plant Microbe Interact.">
        <title>Complete Genome Sequence of the Plant-Pathogenic Fungus Colletotrichum lupini.</title>
        <authorList>
            <person name="Baroncelli R."/>
            <person name="Pensec F."/>
            <person name="Da Lio D."/>
            <person name="Boufleur T."/>
            <person name="Vicente I."/>
            <person name="Sarrocco S."/>
            <person name="Picot A."/>
            <person name="Baraldi E."/>
            <person name="Sukno S."/>
            <person name="Thon M."/>
            <person name="Le Floch G."/>
        </authorList>
    </citation>
    <scope>NUCLEOTIDE SEQUENCE</scope>
    <source>
        <strain evidence="11">IMI 504893</strain>
    </source>
</reference>
<dbReference type="KEGG" id="clup:CLUP02_07397"/>
<dbReference type="PANTHER" id="PTHR47466">
    <property type="match status" value="1"/>
</dbReference>
<evidence type="ECO:0000256" key="5">
    <source>
        <dbReference type="ARBA" id="ARBA00022729"/>
    </source>
</evidence>
<dbReference type="GO" id="GO:0006508">
    <property type="term" value="P:proteolysis"/>
    <property type="evidence" value="ECO:0007669"/>
    <property type="project" value="UniProtKB-KW"/>
</dbReference>
<sequence>MADNGRSKLIGRKAVLAALGILAVTSNSSHVFRPAPHEGQVDQQINLSLSVEAGARPYHDEHIVPLSLIASCKERSSAGPQDKTEKVADIEPRGFHGCFFGNPDSTSAATESWYQPDEEGLSLGFLLGHRSKPIQLAATLTTPIQVACSLPGPRLTLVNMHFNLALVAALAASVSAAVTPAVRFGCATEEPSAEHIEISKKLAEEEAANNGTVSLAALATITVPTYFHIVASSQTVANGYITDKMVTDQLAVMNSNFAPHGIQFNLVETTRTINSAWAGYSSQTAMKTALRKGDYGSLNLYFLKSVGGAFGICTFPTTASPGSSAFIADGCTILSSTVPGGSETNFNLGKTATHEIGHWFGLYHTFQGGCNGGDSVADTPAQASSSSGCPVGRDSCPSIAGLDPIHNYMDYSYDSCYEEFTAGQQTRMLSFWNNYRA</sequence>
<evidence type="ECO:0000256" key="7">
    <source>
        <dbReference type="ARBA" id="ARBA00022833"/>
    </source>
</evidence>
<evidence type="ECO:0000259" key="10">
    <source>
        <dbReference type="Pfam" id="PF05572"/>
    </source>
</evidence>
<keyword evidence="9" id="KW-1015">Disulfide bond</keyword>
<keyword evidence="4" id="KW-0479">Metal-binding</keyword>
<keyword evidence="7" id="KW-0862">Zinc</keyword>
<evidence type="ECO:0000256" key="9">
    <source>
        <dbReference type="ARBA" id="ARBA00023157"/>
    </source>
</evidence>
<dbReference type="GO" id="GO:0008237">
    <property type="term" value="F:metallopeptidase activity"/>
    <property type="evidence" value="ECO:0007669"/>
    <property type="project" value="UniProtKB-KW"/>
</dbReference>
<comment type="function">
    <text evidence="1">Secreted metalloproteinase that allows assimilation of proteinaceous substrates.</text>
</comment>
<gene>
    <name evidence="11" type="ORF">CLUP02_07397</name>
</gene>
<evidence type="ECO:0000256" key="2">
    <source>
        <dbReference type="ARBA" id="ARBA00008721"/>
    </source>
</evidence>
<keyword evidence="6" id="KW-0378">Hydrolase</keyword>
<protein>
    <submittedName>
        <fullName evidence="11">Metalloprotease</fullName>
    </submittedName>
</protein>
<organism evidence="11 12">
    <name type="scientific">Colletotrichum lupini</name>
    <dbReference type="NCBI Taxonomy" id="145971"/>
    <lineage>
        <taxon>Eukaryota</taxon>
        <taxon>Fungi</taxon>
        <taxon>Dikarya</taxon>
        <taxon>Ascomycota</taxon>
        <taxon>Pezizomycotina</taxon>
        <taxon>Sordariomycetes</taxon>
        <taxon>Hypocreomycetidae</taxon>
        <taxon>Glomerellales</taxon>
        <taxon>Glomerellaceae</taxon>
        <taxon>Colletotrichum</taxon>
        <taxon>Colletotrichum acutatum species complex</taxon>
    </lineage>
</organism>
<keyword evidence="3" id="KW-0645">Protease</keyword>
<evidence type="ECO:0000256" key="8">
    <source>
        <dbReference type="ARBA" id="ARBA00023049"/>
    </source>
</evidence>
<keyword evidence="5" id="KW-0732">Signal</keyword>
<evidence type="ECO:0000256" key="4">
    <source>
        <dbReference type="ARBA" id="ARBA00022723"/>
    </source>
</evidence>
<dbReference type="Gene3D" id="3.40.390.10">
    <property type="entry name" value="Collagenase (Catalytic Domain)"/>
    <property type="match status" value="1"/>
</dbReference>
<comment type="similarity">
    <text evidence="2">Belongs to the peptidase M43B family.</text>
</comment>
<dbReference type="RefSeq" id="XP_049143535.1">
    <property type="nucleotide sequence ID" value="XM_049286392.1"/>
</dbReference>
<dbReference type="GO" id="GO:0046872">
    <property type="term" value="F:metal ion binding"/>
    <property type="evidence" value="ECO:0007669"/>
    <property type="project" value="UniProtKB-KW"/>
</dbReference>
<evidence type="ECO:0000256" key="1">
    <source>
        <dbReference type="ARBA" id="ARBA00003174"/>
    </source>
</evidence>
<evidence type="ECO:0000256" key="6">
    <source>
        <dbReference type="ARBA" id="ARBA00022801"/>
    </source>
</evidence>
<evidence type="ECO:0000256" key="3">
    <source>
        <dbReference type="ARBA" id="ARBA00022670"/>
    </source>
</evidence>
<dbReference type="Pfam" id="PF05572">
    <property type="entry name" value="Peptidase_M43"/>
    <property type="match status" value="1"/>
</dbReference>